<dbReference type="Pfam" id="PF21006">
    <property type="entry name" value="NHase_beta_N"/>
    <property type="match status" value="1"/>
</dbReference>
<feature type="domain" description="Nitrile hydratase beta subunit" evidence="6">
    <location>
        <begin position="124"/>
        <end position="220"/>
    </location>
</feature>
<evidence type="ECO:0000256" key="4">
    <source>
        <dbReference type="ARBA" id="ARBA00023239"/>
    </source>
</evidence>
<dbReference type="InterPro" id="IPR003168">
    <property type="entry name" value="Nitrile_hydratase_bsu"/>
</dbReference>
<name>A0A9X2Y9N0_9MYCO</name>
<keyword evidence="4 8" id="KW-0456">Lyase</keyword>
<dbReference type="RefSeq" id="WP_264012728.1">
    <property type="nucleotide sequence ID" value="NZ_JACKSJ010000088.1"/>
</dbReference>
<evidence type="ECO:0000313" key="8">
    <source>
        <dbReference type="EMBL" id="MCV7170543.1"/>
    </source>
</evidence>
<dbReference type="AlphaFoldDB" id="A0A9X2Y9N0"/>
<evidence type="ECO:0000256" key="2">
    <source>
        <dbReference type="ARBA" id="ARBA00009098"/>
    </source>
</evidence>
<comment type="similarity">
    <text evidence="2">Belongs to the nitrile hydratase subunit beta family.</text>
</comment>
<dbReference type="Pfam" id="PF02211">
    <property type="entry name" value="NHase_beta_C"/>
    <property type="match status" value="1"/>
</dbReference>
<organism evidence="8 9">
    <name type="scientific">[Mycobacterium] manitobense</name>
    <dbReference type="NCBI Taxonomy" id="190147"/>
    <lineage>
        <taxon>Bacteria</taxon>
        <taxon>Bacillati</taxon>
        <taxon>Actinomycetota</taxon>
        <taxon>Actinomycetes</taxon>
        <taxon>Mycobacteriales</taxon>
        <taxon>Mycobacteriaceae</taxon>
        <taxon>Mycolicibacterium</taxon>
    </lineage>
</organism>
<evidence type="ECO:0000259" key="6">
    <source>
        <dbReference type="Pfam" id="PF02211"/>
    </source>
</evidence>
<dbReference type="GO" id="GO:0018822">
    <property type="term" value="F:nitrile hydratase activity"/>
    <property type="evidence" value="ECO:0007669"/>
    <property type="project" value="UniProtKB-EC"/>
</dbReference>
<reference evidence="8" key="2">
    <citation type="journal article" date="2022" name="BMC Genomics">
        <title>Comparative genome analysis of mycobacteria focusing on tRNA and non-coding RNA.</title>
        <authorList>
            <person name="Behra P.R.K."/>
            <person name="Pettersson B.M.F."/>
            <person name="Ramesh M."/>
            <person name="Das S."/>
            <person name="Dasgupta S."/>
            <person name="Kirsebom L.A."/>
        </authorList>
    </citation>
    <scope>NUCLEOTIDE SEQUENCE</scope>
    <source>
        <strain evidence="8">DSM 44615</strain>
    </source>
</reference>
<dbReference type="InterPro" id="IPR042262">
    <property type="entry name" value="CN_hydtase_beta_C"/>
</dbReference>
<evidence type="ECO:0000256" key="3">
    <source>
        <dbReference type="ARBA" id="ARBA00013079"/>
    </source>
</evidence>
<dbReference type="InterPro" id="IPR049054">
    <property type="entry name" value="CN_hydtase_beta-like_N"/>
</dbReference>
<dbReference type="EC" id="4.2.1.84" evidence="3"/>
<dbReference type="EMBL" id="JACKSJ010000088">
    <property type="protein sequence ID" value="MCV7170543.1"/>
    <property type="molecule type" value="Genomic_DNA"/>
</dbReference>
<dbReference type="Gene3D" id="1.10.472.20">
    <property type="entry name" value="Nitrile hydratase, beta subunit"/>
    <property type="match status" value="1"/>
</dbReference>
<evidence type="ECO:0000313" key="9">
    <source>
        <dbReference type="Proteomes" id="UP001140293"/>
    </source>
</evidence>
<protein>
    <recommendedName>
        <fullName evidence="3">nitrile hydratase</fullName>
        <ecNumber evidence="3">4.2.1.84</ecNumber>
    </recommendedName>
</protein>
<comment type="catalytic activity">
    <reaction evidence="5">
        <text>an aliphatic primary amide = an aliphatic nitrile + H2O</text>
        <dbReference type="Rhea" id="RHEA:12673"/>
        <dbReference type="ChEBI" id="CHEBI:15377"/>
        <dbReference type="ChEBI" id="CHEBI:65285"/>
        <dbReference type="ChEBI" id="CHEBI:80291"/>
        <dbReference type="EC" id="4.2.1.84"/>
    </reaction>
</comment>
<dbReference type="SUPFAM" id="SSF50090">
    <property type="entry name" value="Electron transport accessory proteins"/>
    <property type="match status" value="1"/>
</dbReference>
<evidence type="ECO:0000256" key="1">
    <source>
        <dbReference type="ARBA" id="ARBA00004042"/>
    </source>
</evidence>
<evidence type="ECO:0000259" key="7">
    <source>
        <dbReference type="Pfam" id="PF21006"/>
    </source>
</evidence>
<sequence length="221" mass="24556">MSSGEYVTYADLGGQPHHGPVVPGSEHALWHAAWEPRLFALHLALGAAGVWNLDMARSARETLPDYDRRSYYEIWFAGLLKLLEEGGLVTADELTAGRSLHPPRPVRRVLHARDVPKMYARGAPSERPATTDPRFTVGQRVRTITGPFAHHTRLPRYARGKPAVIEFVHGTHVFADSNAHGLGEQPKWLYGVAFRGTELWPDADPALTVSIDAWEPYLEPA</sequence>
<evidence type="ECO:0000256" key="5">
    <source>
        <dbReference type="ARBA" id="ARBA00044877"/>
    </source>
</evidence>
<feature type="domain" description="Nitrile hydratase beta subunit-like N-terminal" evidence="7">
    <location>
        <begin position="9"/>
        <end position="111"/>
    </location>
</feature>
<reference evidence="8" key="1">
    <citation type="submission" date="2020-07" db="EMBL/GenBank/DDBJ databases">
        <authorList>
            <person name="Pettersson B.M.F."/>
            <person name="Behra P.R.K."/>
            <person name="Ramesh M."/>
            <person name="Das S."/>
            <person name="Dasgupta S."/>
            <person name="Kirsebom L.A."/>
        </authorList>
    </citation>
    <scope>NUCLEOTIDE SEQUENCE</scope>
    <source>
        <strain evidence="8">DSM 44615</strain>
    </source>
</reference>
<gene>
    <name evidence="8" type="primary">nthB</name>
    <name evidence="8" type="ORF">H7I41_11520</name>
</gene>
<comment type="function">
    <text evidence="1">NHase catalyzes the hydration of various nitrile compounds to the corresponding amides.</text>
</comment>
<proteinExistence type="inferred from homology"/>
<comment type="caution">
    <text evidence="8">The sequence shown here is derived from an EMBL/GenBank/DDBJ whole genome shotgun (WGS) entry which is preliminary data.</text>
</comment>
<dbReference type="NCBIfam" id="TIGR03888">
    <property type="entry name" value="nitrile_beta"/>
    <property type="match status" value="1"/>
</dbReference>
<dbReference type="Gene3D" id="2.30.30.50">
    <property type="match status" value="1"/>
</dbReference>
<accession>A0A9X2Y9N0</accession>
<dbReference type="GO" id="GO:0046914">
    <property type="term" value="F:transition metal ion binding"/>
    <property type="evidence" value="ECO:0007669"/>
    <property type="project" value="InterPro"/>
</dbReference>
<keyword evidence="9" id="KW-1185">Reference proteome</keyword>
<dbReference type="Proteomes" id="UP001140293">
    <property type="component" value="Unassembled WGS sequence"/>
</dbReference>
<dbReference type="InterPro" id="IPR008990">
    <property type="entry name" value="Elect_transpt_acc-like_dom_sf"/>
</dbReference>
<dbReference type="InterPro" id="IPR024690">
    <property type="entry name" value="CN_hydtase_beta_dom_C"/>
</dbReference>